<protein>
    <submittedName>
        <fullName evidence="1">Uncharacterized protein</fullName>
    </submittedName>
</protein>
<reference evidence="1 2" key="1">
    <citation type="submission" date="2019-09" db="EMBL/GenBank/DDBJ databases">
        <authorList>
            <person name="Wang X."/>
        </authorList>
    </citation>
    <scope>NUCLEOTIDE SEQUENCE [LARGE SCALE GENOMIC DNA]</scope>
    <source>
        <strain evidence="1 2">CICC 11023</strain>
    </source>
</reference>
<evidence type="ECO:0000313" key="1">
    <source>
        <dbReference type="EMBL" id="KAA8890094.1"/>
    </source>
</evidence>
<dbReference type="EMBL" id="VXLC01000001">
    <property type="protein sequence ID" value="KAA8890094.1"/>
    <property type="molecule type" value="Genomic_DNA"/>
</dbReference>
<dbReference type="OrthoDB" id="5193758at2"/>
<dbReference type="Proteomes" id="UP000323876">
    <property type="component" value="Unassembled WGS sequence"/>
</dbReference>
<dbReference type="RefSeq" id="WP_150400008.1">
    <property type="nucleotide sequence ID" value="NZ_VXLC01000001.1"/>
</dbReference>
<organism evidence="1 2">
    <name type="scientific">Nocardia colli</name>
    <dbReference type="NCBI Taxonomy" id="2545717"/>
    <lineage>
        <taxon>Bacteria</taxon>
        <taxon>Bacillati</taxon>
        <taxon>Actinomycetota</taxon>
        <taxon>Actinomycetes</taxon>
        <taxon>Mycobacteriales</taxon>
        <taxon>Nocardiaceae</taxon>
        <taxon>Nocardia</taxon>
    </lineage>
</organism>
<dbReference type="AlphaFoldDB" id="A0A5N0EP47"/>
<accession>A0A5N0EP47</accession>
<gene>
    <name evidence="1" type="ORF">F3087_01905</name>
</gene>
<evidence type="ECO:0000313" key="2">
    <source>
        <dbReference type="Proteomes" id="UP000323876"/>
    </source>
</evidence>
<comment type="caution">
    <text evidence="1">The sequence shown here is derived from an EMBL/GenBank/DDBJ whole genome shotgun (WGS) entry which is preliminary data.</text>
</comment>
<keyword evidence="2" id="KW-1185">Reference proteome</keyword>
<sequence length="136" mass="14866">MASSLFNDWDRFMKKLVRAGAVLGFTLLAMISVDATASAGTVTYVHNGAFRYMDPDVTTTINFSPGHPFYRVLIWSENVNPGYLNNTVRMYQGATQVWSASGQKNRVYDVGSNVSRIVVSRDCGCTGRNGVMPGNG</sequence>
<proteinExistence type="predicted"/>
<name>A0A5N0EP47_9NOCA</name>